<accession>A0A8K0E377</accession>
<dbReference type="OrthoDB" id="1938144at2759"/>
<dbReference type="Proteomes" id="UP000796880">
    <property type="component" value="Unassembled WGS sequence"/>
</dbReference>
<dbReference type="EMBL" id="VOIH02000008">
    <property type="protein sequence ID" value="KAF3438944.1"/>
    <property type="molecule type" value="Genomic_DNA"/>
</dbReference>
<protein>
    <submittedName>
        <fullName evidence="1">Uncharacterized protein</fullName>
    </submittedName>
</protein>
<organism evidence="1 2">
    <name type="scientific">Rhamnella rubrinervis</name>
    <dbReference type="NCBI Taxonomy" id="2594499"/>
    <lineage>
        <taxon>Eukaryota</taxon>
        <taxon>Viridiplantae</taxon>
        <taxon>Streptophyta</taxon>
        <taxon>Embryophyta</taxon>
        <taxon>Tracheophyta</taxon>
        <taxon>Spermatophyta</taxon>
        <taxon>Magnoliopsida</taxon>
        <taxon>eudicotyledons</taxon>
        <taxon>Gunneridae</taxon>
        <taxon>Pentapetalae</taxon>
        <taxon>rosids</taxon>
        <taxon>fabids</taxon>
        <taxon>Rosales</taxon>
        <taxon>Rhamnaceae</taxon>
        <taxon>rhamnoid group</taxon>
        <taxon>Rhamneae</taxon>
        <taxon>Rhamnella</taxon>
    </lineage>
</organism>
<proteinExistence type="predicted"/>
<keyword evidence="2" id="KW-1185">Reference proteome</keyword>
<evidence type="ECO:0000313" key="2">
    <source>
        <dbReference type="Proteomes" id="UP000796880"/>
    </source>
</evidence>
<reference evidence="1" key="1">
    <citation type="submission" date="2020-03" db="EMBL/GenBank/DDBJ databases">
        <title>A high-quality chromosome-level genome assembly of a woody plant with both climbing and erect habits, Rhamnella rubrinervis.</title>
        <authorList>
            <person name="Lu Z."/>
            <person name="Yang Y."/>
            <person name="Zhu X."/>
            <person name="Sun Y."/>
        </authorList>
    </citation>
    <scope>NUCLEOTIDE SEQUENCE</scope>
    <source>
        <strain evidence="1">BYM</strain>
        <tissue evidence="1">Leaf</tissue>
    </source>
</reference>
<name>A0A8K0E377_9ROSA</name>
<sequence>MGHEKTEGYSDLQYGWRPCIMAGPIPYGMDRPFGASTIGGPCNNDWTKMAVRPKWKVLTAILQENTVVVIRFEGRFEVDGEGNWEYVGGRTKAKLIQTNCTYDELLQLAYDVTNINLNEFRIIIMYIVRSTYKLDPIEIENDGDMKCFFKEYCRVDTVHASPLFIEIEAKEDISIIGEEDNAFAIPFSSRSGSNKLSSSKHKVVVNRSGIRGSEKDEIP</sequence>
<dbReference type="AlphaFoldDB" id="A0A8K0E377"/>
<comment type="caution">
    <text evidence="1">The sequence shown here is derived from an EMBL/GenBank/DDBJ whole genome shotgun (WGS) entry which is preliminary data.</text>
</comment>
<gene>
    <name evidence="1" type="ORF">FNV43_RR17219</name>
</gene>
<evidence type="ECO:0000313" key="1">
    <source>
        <dbReference type="EMBL" id="KAF3438944.1"/>
    </source>
</evidence>